<dbReference type="InterPro" id="IPR021027">
    <property type="entry name" value="Transposase_put_HTH"/>
</dbReference>
<dbReference type="AlphaFoldDB" id="A0A5N7MB04"/>
<keyword evidence="3" id="KW-0479">Metal-binding</keyword>
<dbReference type="GO" id="GO:0046872">
    <property type="term" value="F:metal ion binding"/>
    <property type="evidence" value="ECO:0007669"/>
    <property type="project" value="UniProtKB-KW"/>
</dbReference>
<evidence type="ECO:0000313" key="11">
    <source>
        <dbReference type="Proteomes" id="UP000403266"/>
    </source>
</evidence>
<evidence type="ECO:0000313" key="10">
    <source>
        <dbReference type="EMBL" id="MPR24093.1"/>
    </source>
</evidence>
<evidence type="ECO:0000256" key="6">
    <source>
        <dbReference type="ARBA" id="ARBA00023172"/>
    </source>
</evidence>
<dbReference type="GO" id="GO:0003677">
    <property type="term" value="F:DNA binding"/>
    <property type="evidence" value="ECO:0007669"/>
    <property type="project" value="UniProtKB-KW"/>
</dbReference>
<accession>A0A5N7MB04</accession>
<feature type="domain" description="Transposase putative helix-turn-helix" evidence="9">
    <location>
        <begin position="1"/>
        <end position="43"/>
    </location>
</feature>
<name>A0A5N7MB04_9HYPH</name>
<proteinExistence type="inferred from homology"/>
<dbReference type="InterPro" id="IPR010095">
    <property type="entry name" value="Cas12f1-like_TNB"/>
</dbReference>
<dbReference type="EMBL" id="VOSK01000003">
    <property type="protein sequence ID" value="MPR24093.1"/>
    <property type="molecule type" value="Genomic_DNA"/>
</dbReference>
<dbReference type="Pfam" id="PF01385">
    <property type="entry name" value="OrfB_IS605"/>
    <property type="match status" value="1"/>
</dbReference>
<dbReference type="GO" id="GO:0032196">
    <property type="term" value="P:transposition"/>
    <property type="evidence" value="ECO:0007669"/>
    <property type="project" value="UniProtKB-KW"/>
</dbReference>
<sequence>MIVARGMTYRLYPTQTQAEALSRFAGTCRAVYNAALEQRTHYWRPFLRAHGKHISFASQGRELTQLRASFDWIEACPIDCQQQALRDLDQAFTNFFAGRAGYPRPRRKHANVSIRFPSCRLTVKRLNRRNATIRVPKLGRIRFRLSRPLQGHVANATISRDPLGWRVTFVTHVEIDTPPAADRIVGIDRGVTCSTATSDGEMPFFPREAITVSEAKARAHQLTASKRCNGSHRRAKALKFAARQRARAARQRKHANHVETTRIARRYHTVVLEDLRIKNMTRTARGTLEEPGRNIKQKAKLNRSILDTGWGQYETLLTYKVAERAGTLILVPARNTSRRCPECGHVSARNRETQALFRCVECGHKAHADVNAAINILRAGTRPSRGESSARKSRAAPAT</sequence>
<keyword evidence="5" id="KW-0238">DNA-binding</keyword>
<organism evidence="10 11">
    <name type="scientific">Microvirga tunisiensis</name>
    <dbReference type="NCBI Taxonomy" id="2108360"/>
    <lineage>
        <taxon>Bacteria</taxon>
        <taxon>Pseudomonadati</taxon>
        <taxon>Pseudomonadota</taxon>
        <taxon>Alphaproteobacteria</taxon>
        <taxon>Hyphomicrobiales</taxon>
        <taxon>Methylobacteriaceae</taxon>
        <taxon>Microvirga</taxon>
    </lineage>
</organism>
<keyword evidence="4" id="KW-0862">Zinc</keyword>
<feature type="domain" description="Probable transposase IS891/IS1136/IS1341" evidence="7">
    <location>
        <begin position="175"/>
        <end position="282"/>
    </location>
</feature>
<evidence type="ECO:0000256" key="1">
    <source>
        <dbReference type="ARBA" id="ARBA00008761"/>
    </source>
</evidence>
<feature type="domain" description="Cas12f1-like TNB" evidence="8">
    <location>
        <begin position="310"/>
        <end position="376"/>
    </location>
</feature>
<protein>
    <submittedName>
        <fullName evidence="10">Transposase</fullName>
    </submittedName>
</protein>
<dbReference type="RefSeq" id="WP_152709003.1">
    <property type="nucleotide sequence ID" value="NZ_VOSJ01000007.1"/>
</dbReference>
<comment type="caution">
    <text evidence="10">The sequence shown here is derived from an EMBL/GenBank/DDBJ whole genome shotgun (WGS) entry which is preliminary data.</text>
</comment>
<dbReference type="InterPro" id="IPR001959">
    <property type="entry name" value="Transposase"/>
</dbReference>
<dbReference type="Proteomes" id="UP000403266">
    <property type="component" value="Unassembled WGS sequence"/>
</dbReference>
<dbReference type="Pfam" id="PF12323">
    <property type="entry name" value="HTH_OrfB_IS605"/>
    <property type="match status" value="1"/>
</dbReference>
<dbReference type="OrthoDB" id="7593314at2"/>
<keyword evidence="11" id="KW-1185">Reference proteome</keyword>
<comment type="similarity">
    <text evidence="1">In the C-terminal section; belongs to the transposase 35 family.</text>
</comment>
<reference evidence="10 11" key="1">
    <citation type="journal article" date="2019" name="Syst. Appl. Microbiol.">
        <title>Microvirga tunisiensis sp. nov., a root nodule symbiotic bacterium isolated from Lupinus micranthus and L. luteus grown in Northern Tunisia.</title>
        <authorList>
            <person name="Msaddak A."/>
            <person name="Rejili M."/>
            <person name="Duran D."/>
            <person name="Mars M."/>
            <person name="Palacios J.M."/>
            <person name="Ruiz-Argueso T."/>
            <person name="Rey L."/>
            <person name="Imperial J."/>
        </authorList>
    </citation>
    <scope>NUCLEOTIDE SEQUENCE [LARGE SCALE GENOMIC DNA]</scope>
    <source>
        <strain evidence="10 11">Lmie10</strain>
    </source>
</reference>
<dbReference type="Pfam" id="PF07282">
    <property type="entry name" value="Cas12f1-like_TNB"/>
    <property type="match status" value="1"/>
</dbReference>
<dbReference type="NCBIfam" id="NF040570">
    <property type="entry name" value="guided_TnpB"/>
    <property type="match status" value="1"/>
</dbReference>
<keyword evidence="2" id="KW-0815">Transposition</keyword>
<evidence type="ECO:0000256" key="5">
    <source>
        <dbReference type="ARBA" id="ARBA00023125"/>
    </source>
</evidence>
<evidence type="ECO:0000256" key="3">
    <source>
        <dbReference type="ARBA" id="ARBA00022723"/>
    </source>
</evidence>
<evidence type="ECO:0000256" key="4">
    <source>
        <dbReference type="ARBA" id="ARBA00022833"/>
    </source>
</evidence>
<evidence type="ECO:0000259" key="7">
    <source>
        <dbReference type="Pfam" id="PF01385"/>
    </source>
</evidence>
<gene>
    <name evidence="10" type="ORF">FS320_02350</name>
</gene>
<keyword evidence="6" id="KW-0233">DNA recombination</keyword>
<evidence type="ECO:0000256" key="2">
    <source>
        <dbReference type="ARBA" id="ARBA00022578"/>
    </source>
</evidence>
<dbReference type="GO" id="GO:0006310">
    <property type="term" value="P:DNA recombination"/>
    <property type="evidence" value="ECO:0007669"/>
    <property type="project" value="UniProtKB-KW"/>
</dbReference>
<evidence type="ECO:0000259" key="8">
    <source>
        <dbReference type="Pfam" id="PF07282"/>
    </source>
</evidence>
<evidence type="ECO:0000259" key="9">
    <source>
        <dbReference type="Pfam" id="PF12323"/>
    </source>
</evidence>